<evidence type="ECO:0000256" key="3">
    <source>
        <dbReference type="ARBA" id="ARBA00011738"/>
    </source>
</evidence>
<feature type="binding site" evidence="10">
    <location>
        <begin position="117"/>
        <end position="119"/>
    </location>
    <ligand>
        <name>thiamine diphosphate</name>
        <dbReference type="ChEBI" id="CHEBI:58937"/>
    </ligand>
</feature>
<dbReference type="GO" id="GO:0008661">
    <property type="term" value="F:1-deoxy-D-xylulose-5-phosphate synthase activity"/>
    <property type="evidence" value="ECO:0007669"/>
    <property type="project" value="UniProtKB-EC"/>
</dbReference>
<dbReference type="Pfam" id="PF13292">
    <property type="entry name" value="DXP_synthase_N"/>
    <property type="match status" value="1"/>
</dbReference>
<gene>
    <name evidence="10 12" type="primary">dxs</name>
    <name evidence="12" type="ORF">LPT13_04385</name>
</gene>
<feature type="binding site" evidence="10">
    <location>
        <position position="177"/>
    </location>
    <ligand>
        <name>thiamine diphosphate</name>
        <dbReference type="ChEBI" id="CHEBI:58937"/>
    </ligand>
</feature>
<accession>A0ABS9WGJ4</accession>
<dbReference type="Pfam" id="PF02779">
    <property type="entry name" value="Transket_pyr"/>
    <property type="match status" value="1"/>
</dbReference>
<comment type="pathway">
    <text evidence="1 10">Metabolic intermediate biosynthesis; 1-deoxy-D-xylulose 5-phosphate biosynthesis; 1-deoxy-D-xylulose 5-phosphate from D-glyceraldehyde 3-phosphate and pyruvate: step 1/1.</text>
</comment>
<keyword evidence="7 10" id="KW-0784">Thiamine biosynthesis</keyword>
<evidence type="ECO:0000256" key="9">
    <source>
        <dbReference type="ARBA" id="ARBA00023229"/>
    </source>
</evidence>
<comment type="cofactor">
    <cofactor evidence="10">
        <name>thiamine diphosphate</name>
        <dbReference type="ChEBI" id="CHEBI:58937"/>
    </cofactor>
    <text evidence="10">Binds 1 thiamine pyrophosphate per subunit.</text>
</comment>
<dbReference type="EC" id="2.2.1.7" evidence="10"/>
<evidence type="ECO:0000256" key="6">
    <source>
        <dbReference type="ARBA" id="ARBA00022842"/>
    </source>
</evidence>
<dbReference type="CDD" id="cd02007">
    <property type="entry name" value="TPP_DXS"/>
    <property type="match status" value="1"/>
</dbReference>
<dbReference type="InterPro" id="IPR005475">
    <property type="entry name" value="Transketolase-like_Pyr-bd"/>
</dbReference>
<feature type="binding site" evidence="10">
    <location>
        <position position="76"/>
    </location>
    <ligand>
        <name>thiamine diphosphate</name>
        <dbReference type="ChEBI" id="CHEBI:58937"/>
    </ligand>
</feature>
<evidence type="ECO:0000256" key="5">
    <source>
        <dbReference type="ARBA" id="ARBA00022723"/>
    </source>
</evidence>
<dbReference type="Proteomes" id="UP001430755">
    <property type="component" value="Unassembled WGS sequence"/>
</dbReference>
<feature type="binding site" evidence="10">
    <location>
        <position position="148"/>
    </location>
    <ligand>
        <name>Mg(2+)</name>
        <dbReference type="ChEBI" id="CHEBI:18420"/>
    </ligand>
</feature>
<dbReference type="InterPro" id="IPR009014">
    <property type="entry name" value="Transketo_C/PFOR_II"/>
</dbReference>
<dbReference type="SUPFAM" id="SSF52922">
    <property type="entry name" value="TK C-terminal domain-like"/>
    <property type="match status" value="1"/>
</dbReference>
<dbReference type="NCBIfam" id="TIGR00204">
    <property type="entry name" value="dxs"/>
    <property type="match status" value="1"/>
</dbReference>
<keyword evidence="13" id="KW-1185">Reference proteome</keyword>
<evidence type="ECO:0000313" key="12">
    <source>
        <dbReference type="EMBL" id="MCI2241592.1"/>
    </source>
</evidence>
<feature type="binding site" evidence="10">
    <location>
        <begin position="149"/>
        <end position="150"/>
    </location>
    <ligand>
        <name>thiamine diphosphate</name>
        <dbReference type="ChEBI" id="CHEBI:58937"/>
    </ligand>
</feature>
<dbReference type="CDD" id="cd07033">
    <property type="entry name" value="TPP_PYR_DXS_TK_like"/>
    <property type="match status" value="1"/>
</dbReference>
<evidence type="ECO:0000256" key="8">
    <source>
        <dbReference type="ARBA" id="ARBA00023052"/>
    </source>
</evidence>
<dbReference type="PROSITE" id="PS00801">
    <property type="entry name" value="TRANSKETOLASE_1"/>
    <property type="match status" value="1"/>
</dbReference>
<comment type="cofactor">
    <cofactor evidence="10">
        <name>Mg(2+)</name>
        <dbReference type="ChEBI" id="CHEBI:18420"/>
    </cofactor>
    <text evidence="10">Binds 1 Mg(2+) ion per subunit.</text>
</comment>
<proteinExistence type="inferred from homology"/>
<dbReference type="PANTHER" id="PTHR43322:SF5">
    <property type="entry name" value="1-DEOXY-D-XYLULOSE-5-PHOSPHATE SYNTHASE, CHLOROPLASTIC"/>
    <property type="match status" value="1"/>
</dbReference>
<sequence length="629" mass="66659">MDEARILDAVRSPADLKVLTDEELAILAQEIREEMVSVTSRTGGHLASSLGAVEIILAVHSLIDAPKDRFVFDVGHQAYAHKLVTGRLGEFETLRSYGGISGFPKPGESPYDVHPSGHASDSLSVATGLAKARVLSGTDEKVVALIGDAALSGGMAFEALNYMGAEQLPLVVILNDNERSISRNVGALMKHLGYMRTTAEYRDARDSFQELLETSAPLGRAMVRFGKNMKESIKQMVIPHSMMFEQLGIVCTAPVDGHDIAALRETLAVCLAADAPVLMHVVTKKGAGYEPALRDPERFHGVGPFDIATGADAPKKPGPPSYTAVFGEALVREARADDRIVAITAAMEGGTGLKPFAAEFPERFVDVGIAEEQAVAMASGLAIGGKKPVVAIYSTFMQRAIDQMAIDCALPDLDVVFALDRAGIVGEDGPTHHGMFDLVYTRMIPNMRVVAPSDEAELASALRTALALGGPFAIRYPRGAAEGVPVPEDPPVLPVGVSRLLRDGDDVAILAFGCMAPRAVKAARLLAARGIEARVVDMRWVKPMDEEAIRDACDTRLIVTVEAGVIAGGAGEGVCGYLAEMGLDSPVRMLGVPDVFVPQGRADLLVDDLGLSPEGIADAILETLAEQVA</sequence>
<keyword evidence="5 10" id="KW-0479">Metal-binding</keyword>
<feature type="binding site" evidence="10">
    <location>
        <position position="371"/>
    </location>
    <ligand>
        <name>thiamine diphosphate</name>
        <dbReference type="ChEBI" id="CHEBI:58937"/>
    </ligand>
</feature>
<comment type="similarity">
    <text evidence="2 10">Belongs to the transketolase family. DXPS subfamily.</text>
</comment>
<dbReference type="Gene3D" id="3.40.50.970">
    <property type="match status" value="2"/>
</dbReference>
<dbReference type="NCBIfam" id="NF003933">
    <property type="entry name" value="PRK05444.2-2"/>
    <property type="match status" value="1"/>
</dbReference>
<evidence type="ECO:0000259" key="11">
    <source>
        <dbReference type="SMART" id="SM00861"/>
    </source>
</evidence>
<dbReference type="InterPro" id="IPR005477">
    <property type="entry name" value="Dxylulose-5-P_synthase"/>
</dbReference>
<dbReference type="Pfam" id="PF02780">
    <property type="entry name" value="Transketolase_C"/>
    <property type="match status" value="1"/>
</dbReference>
<evidence type="ECO:0000256" key="1">
    <source>
        <dbReference type="ARBA" id="ARBA00004980"/>
    </source>
</evidence>
<comment type="subunit">
    <text evidence="3 10">Homodimer.</text>
</comment>
<evidence type="ECO:0000256" key="2">
    <source>
        <dbReference type="ARBA" id="ARBA00011081"/>
    </source>
</evidence>
<evidence type="ECO:0000256" key="10">
    <source>
        <dbReference type="HAMAP-Rule" id="MF_00315"/>
    </source>
</evidence>
<protein>
    <recommendedName>
        <fullName evidence="10">1-deoxy-D-xylulose-5-phosphate synthase</fullName>
        <ecNumber evidence="10">2.2.1.7</ecNumber>
    </recommendedName>
    <alternativeName>
        <fullName evidence="10">1-deoxyxylulose-5-phosphate synthase</fullName>
        <shortName evidence="10">DXP synthase</shortName>
        <shortName evidence="10">DXPS</shortName>
    </alternativeName>
</protein>
<feature type="binding site" evidence="10">
    <location>
        <position position="177"/>
    </location>
    <ligand>
        <name>Mg(2+)</name>
        <dbReference type="ChEBI" id="CHEBI:18420"/>
    </ligand>
</feature>
<evidence type="ECO:0000313" key="13">
    <source>
        <dbReference type="Proteomes" id="UP001430755"/>
    </source>
</evidence>
<dbReference type="Gene3D" id="3.40.50.920">
    <property type="match status" value="1"/>
</dbReference>
<dbReference type="RefSeq" id="WP_242163892.1">
    <property type="nucleotide sequence ID" value="NZ_JAJMLW010000001.1"/>
</dbReference>
<comment type="caution">
    <text evidence="12">The sequence shown here is derived from an EMBL/GenBank/DDBJ whole genome shotgun (WGS) entry which is preliminary data.</text>
</comment>
<dbReference type="InterPro" id="IPR029061">
    <property type="entry name" value="THDP-binding"/>
</dbReference>
<keyword evidence="9 10" id="KW-0414">Isoprene biosynthesis</keyword>
<comment type="function">
    <text evidence="10">Catalyzes the acyloin condensation reaction between C atoms 2 and 3 of pyruvate and glyceraldehyde 3-phosphate to yield 1-deoxy-D-xylulose-5-phosphate (DXP).</text>
</comment>
<keyword evidence="6 10" id="KW-0460">Magnesium</keyword>
<dbReference type="InterPro" id="IPR049557">
    <property type="entry name" value="Transketolase_CS"/>
</dbReference>
<evidence type="ECO:0000256" key="7">
    <source>
        <dbReference type="ARBA" id="ARBA00022977"/>
    </source>
</evidence>
<keyword evidence="8 10" id="KW-0786">Thiamine pyrophosphate</keyword>
<dbReference type="SUPFAM" id="SSF52518">
    <property type="entry name" value="Thiamin diphosphate-binding fold (THDP-binding)"/>
    <property type="match status" value="2"/>
</dbReference>
<keyword evidence="4 10" id="KW-0808">Transferase</keyword>
<dbReference type="HAMAP" id="MF_00315">
    <property type="entry name" value="DXP_synth"/>
    <property type="match status" value="1"/>
</dbReference>
<feature type="binding site" evidence="10">
    <location>
        <position position="289"/>
    </location>
    <ligand>
        <name>thiamine diphosphate</name>
        <dbReference type="ChEBI" id="CHEBI:58937"/>
    </ligand>
</feature>
<dbReference type="PANTHER" id="PTHR43322">
    <property type="entry name" value="1-D-DEOXYXYLULOSE 5-PHOSPHATE SYNTHASE-RELATED"/>
    <property type="match status" value="1"/>
</dbReference>
<evidence type="ECO:0000256" key="4">
    <source>
        <dbReference type="ARBA" id="ARBA00022679"/>
    </source>
</evidence>
<feature type="domain" description="Transketolase-like pyrimidine-binding" evidence="11">
    <location>
        <begin position="320"/>
        <end position="484"/>
    </location>
</feature>
<comment type="catalytic activity">
    <reaction evidence="10">
        <text>D-glyceraldehyde 3-phosphate + pyruvate + H(+) = 1-deoxy-D-xylulose 5-phosphate + CO2</text>
        <dbReference type="Rhea" id="RHEA:12605"/>
        <dbReference type="ChEBI" id="CHEBI:15361"/>
        <dbReference type="ChEBI" id="CHEBI:15378"/>
        <dbReference type="ChEBI" id="CHEBI:16526"/>
        <dbReference type="ChEBI" id="CHEBI:57792"/>
        <dbReference type="ChEBI" id="CHEBI:59776"/>
        <dbReference type="EC" id="2.2.1.7"/>
    </reaction>
</comment>
<reference evidence="12" key="1">
    <citation type="submission" date="2021-11" db="EMBL/GenBank/DDBJ databases">
        <title>A Novel Adlercreutzia Species, isolated from a Allomyrina dichotoma larva feces.</title>
        <authorList>
            <person name="Suh M.K."/>
        </authorList>
    </citation>
    <scope>NUCLEOTIDE SEQUENCE</scope>
    <source>
        <strain evidence="12">JBNU-10</strain>
    </source>
</reference>
<dbReference type="EMBL" id="JAJMLW010000001">
    <property type="protein sequence ID" value="MCI2241592.1"/>
    <property type="molecule type" value="Genomic_DNA"/>
</dbReference>
<organism evidence="12 13">
    <name type="scientific">Adlercreutzia faecimuris</name>
    <dbReference type="NCBI Taxonomy" id="2897341"/>
    <lineage>
        <taxon>Bacteria</taxon>
        <taxon>Bacillati</taxon>
        <taxon>Actinomycetota</taxon>
        <taxon>Coriobacteriia</taxon>
        <taxon>Eggerthellales</taxon>
        <taxon>Eggerthellaceae</taxon>
        <taxon>Adlercreutzia</taxon>
    </lineage>
</organism>
<name>A0ABS9WGJ4_9ACTN</name>
<dbReference type="InterPro" id="IPR033248">
    <property type="entry name" value="Transketolase_C"/>
</dbReference>
<dbReference type="SMART" id="SM00861">
    <property type="entry name" value="Transket_pyr"/>
    <property type="match status" value="1"/>
</dbReference>